<evidence type="ECO:0000313" key="4">
    <source>
        <dbReference type="Proteomes" id="UP000254808"/>
    </source>
</evidence>
<dbReference type="KEGG" id="cprv:CYPRO_0244"/>
<reference evidence="3 4" key="1">
    <citation type="submission" date="2018-03" db="EMBL/GenBank/DDBJ databases">
        <title>Phenotypic and genomic properties of Cyclonatronum proteinivorum gen. nov., sp. nov., a haloalkaliphilic bacteroidete from soda lakes possessing Na+-translocating rhodopsin.</title>
        <authorList>
            <person name="Toshchakov S.V."/>
            <person name="Korzhenkov A."/>
            <person name="Samarov N.I."/>
            <person name="Kublanov I.V."/>
            <person name="Muntyan M.S."/>
            <person name="Sorokin D.Y."/>
        </authorList>
    </citation>
    <scope>NUCLEOTIDE SEQUENCE [LARGE SCALE GENOMIC DNA]</scope>
    <source>
        <strain evidence="3 4">Omega</strain>
    </source>
</reference>
<dbReference type="EMBL" id="CP027806">
    <property type="protein sequence ID" value="AXI99531.1"/>
    <property type="molecule type" value="Genomic_DNA"/>
</dbReference>
<evidence type="ECO:0000256" key="1">
    <source>
        <dbReference type="ARBA" id="ARBA00007100"/>
    </source>
</evidence>
<organism evidence="3 4">
    <name type="scientific">Cyclonatronum proteinivorum</name>
    <dbReference type="NCBI Taxonomy" id="1457365"/>
    <lineage>
        <taxon>Bacteria</taxon>
        <taxon>Pseudomonadati</taxon>
        <taxon>Balneolota</taxon>
        <taxon>Balneolia</taxon>
        <taxon>Balneolales</taxon>
        <taxon>Cyclonatronaceae</taxon>
        <taxon>Cyclonatronum</taxon>
    </lineage>
</organism>
<accession>A0A345UGD0</accession>
<evidence type="ECO:0000259" key="2">
    <source>
        <dbReference type="Pfam" id="PF13369"/>
    </source>
</evidence>
<feature type="domain" description="Protein SirB1 N-terminal" evidence="2">
    <location>
        <begin position="134"/>
        <end position="282"/>
    </location>
</feature>
<name>A0A345UGD0_9BACT</name>
<proteinExistence type="inferred from homology"/>
<evidence type="ECO:0000313" key="3">
    <source>
        <dbReference type="EMBL" id="AXI99531.1"/>
    </source>
</evidence>
<dbReference type="OrthoDB" id="188084at2"/>
<dbReference type="SUPFAM" id="SSF48371">
    <property type="entry name" value="ARM repeat"/>
    <property type="match status" value="1"/>
</dbReference>
<dbReference type="InterPro" id="IPR016024">
    <property type="entry name" value="ARM-type_fold"/>
</dbReference>
<dbReference type="InterPro" id="IPR032698">
    <property type="entry name" value="SirB1_N"/>
</dbReference>
<gene>
    <name evidence="3" type="ORF">CYPRO_0244</name>
</gene>
<protein>
    <submittedName>
        <fullName evidence="3">Regulator of sirC expression</fullName>
    </submittedName>
</protein>
<dbReference type="Proteomes" id="UP000254808">
    <property type="component" value="Chromosome"/>
</dbReference>
<dbReference type="Pfam" id="PF13369">
    <property type="entry name" value="Transglut_core2"/>
    <property type="match status" value="1"/>
</dbReference>
<dbReference type="AlphaFoldDB" id="A0A345UGD0"/>
<keyword evidence="4" id="KW-1185">Reference proteome</keyword>
<dbReference type="PANTHER" id="PTHR31350">
    <property type="entry name" value="SI:DKEY-261L7.2"/>
    <property type="match status" value="1"/>
</dbReference>
<dbReference type="PANTHER" id="PTHR31350:SF21">
    <property type="entry name" value="F-BOX ONLY PROTEIN 21"/>
    <property type="match status" value="1"/>
</dbReference>
<comment type="similarity">
    <text evidence="1">Belongs to the UPF0162 family.</text>
</comment>
<sequence length="317" mass="36355">MFPLLLTLICDADDVYPNSISRSVLNAQDTLQREIKALIQLFDDPAPEIRDTVTKRLVQMGEAVVPQLDRFMADTKDEALKKEAEAVIRSVTFDSLQEEVAELAAQGVHTMEELEDAVFLFSRFKNPTLRIRPYRELLDALAQEASVPLRRADTAESRMLAFTHFIFEQNGYKGCSSKFLHPEHSYMHEVLRKRQGIPLSLAFVMLFVAERLKLPFYGMNMPLHFLVKFITPANESIIIDPFNQGSILTKEQCDLFLKNSRIRIFPQYYETASPYSMLTRFIRNLINGHMEAGEPELSKQLQHLLLLVESANTDRAK</sequence>